<dbReference type="InterPro" id="IPR011990">
    <property type="entry name" value="TPR-like_helical_dom_sf"/>
</dbReference>
<dbReference type="Gene3D" id="1.25.40.1040">
    <property type="match status" value="1"/>
</dbReference>
<dbReference type="AlphaFoldDB" id="A0A8I6S060"/>
<comment type="similarity">
    <text evidence="1">Belongs to the MDM20/NAA25 family.</text>
</comment>
<evidence type="ECO:0000313" key="5">
    <source>
        <dbReference type="Proteomes" id="UP000494040"/>
    </source>
</evidence>
<keyword evidence="5" id="KW-1185">Reference proteome</keyword>
<evidence type="ECO:0000313" key="4">
    <source>
        <dbReference type="EnsemblMetazoa" id="XP_014254819.1"/>
    </source>
</evidence>
<evidence type="ECO:0000256" key="3">
    <source>
        <dbReference type="ARBA" id="ARBA00029872"/>
    </source>
</evidence>
<dbReference type="Proteomes" id="UP000494040">
    <property type="component" value="Unassembled WGS sequence"/>
</dbReference>
<dbReference type="OrthoDB" id="1874341at2759"/>
<name>A0A8I6S060_CIMLE</name>
<organism evidence="4 5">
    <name type="scientific">Cimex lectularius</name>
    <name type="common">Bed bug</name>
    <name type="synonym">Acanthia lectularia</name>
    <dbReference type="NCBI Taxonomy" id="79782"/>
    <lineage>
        <taxon>Eukaryota</taxon>
        <taxon>Metazoa</taxon>
        <taxon>Ecdysozoa</taxon>
        <taxon>Arthropoda</taxon>
        <taxon>Hexapoda</taxon>
        <taxon>Insecta</taxon>
        <taxon>Pterygota</taxon>
        <taxon>Neoptera</taxon>
        <taxon>Paraneoptera</taxon>
        <taxon>Hemiptera</taxon>
        <taxon>Heteroptera</taxon>
        <taxon>Panheteroptera</taxon>
        <taxon>Cimicomorpha</taxon>
        <taxon>Cimicidae</taxon>
        <taxon>Cimex</taxon>
    </lineage>
</organism>
<dbReference type="PANTHER" id="PTHR22767">
    <property type="entry name" value="N-TERMINAL ACETYLTRANSFERASE-RELATED"/>
    <property type="match status" value="1"/>
</dbReference>
<dbReference type="PANTHER" id="PTHR22767:SF3">
    <property type="entry name" value="N-ALPHA-ACETYLTRANSFERASE 25, NATB AUXILIARY SUBUNIT"/>
    <property type="match status" value="1"/>
</dbReference>
<accession>A0A8I6S060</accession>
<protein>
    <recommendedName>
        <fullName evidence="3">N-terminal acetyltransferase B complex subunit MDM20 homolog</fullName>
    </recommendedName>
</protein>
<dbReference type="SUPFAM" id="SSF48452">
    <property type="entry name" value="TPR-like"/>
    <property type="match status" value="1"/>
</dbReference>
<evidence type="ECO:0000256" key="1">
    <source>
        <dbReference type="ARBA" id="ARBA00006298"/>
    </source>
</evidence>
<reference evidence="4" key="1">
    <citation type="submission" date="2022-01" db="UniProtKB">
        <authorList>
            <consortium name="EnsemblMetazoa"/>
        </authorList>
    </citation>
    <scope>IDENTIFICATION</scope>
</reference>
<evidence type="ECO:0000256" key="2">
    <source>
        <dbReference type="ARBA" id="ARBA00022803"/>
    </source>
</evidence>
<gene>
    <name evidence="4" type="primary">106669693</name>
</gene>
<dbReference type="Pfam" id="PF09797">
    <property type="entry name" value="NatB_MDM20"/>
    <property type="match status" value="1"/>
</dbReference>
<dbReference type="GO" id="GO:0031416">
    <property type="term" value="C:NatB complex"/>
    <property type="evidence" value="ECO:0007669"/>
    <property type="project" value="TreeGrafter"/>
</dbReference>
<proteinExistence type="inferred from homology"/>
<keyword evidence="2" id="KW-0802">TPR repeat</keyword>
<dbReference type="OMA" id="IHYTELA"/>
<dbReference type="EnsemblMetazoa" id="XM_014399333.2">
    <property type="protein sequence ID" value="XP_014254819.1"/>
    <property type="gene ID" value="LOC106669693"/>
</dbReference>
<dbReference type="InterPro" id="IPR019183">
    <property type="entry name" value="NAA25_NatB_aux_su"/>
</dbReference>
<sequence length="986" mass="114058">MISGVCCPVTERRLRPIYDSLDNGNNKKALQEAEKVLKKQPNLQCAKVLKCLALLRMGKKTECTELLEVIKNESPVEESTLQLMTVCYWDINKPDLICQLYENASKKDPSNEDILNNLFLSYVRIGDYKKQQLSALALYKVIPKSQYFFWAIISILLQAVDRVSDLISVFSEPVYSPHLCAKDRPYVYNYLSDKKIEDQKKLVNVKVAERMLEKYLDKEKLNSEHELLVYMAVLDLLDKHEQALAVLESQELSSLLDESTILNLKLSFLAKQRKWTAINILVKQYLEEGLDGWNYFLYYIDSVYELSKESQDDSEFLKAQQFIETLAKESTGWKKRAPYIARLELCSRFSKFTNVLNYLVEYFKEYGTKEVCVHDLKPYLHLLSNDNCNEFLRLIWEPTKSVDSTKSRMEFHICHEEFARVMACKMCDRRLYVSQLVQCFIDALQFNTNIPSTETRSSDRYALLALFTLYDLWLDTSVSDYLIEGVTLCHYALLKSPSNSQFKLLLLKFSHLLGCSESAQLAYVFLDIKQMQLDTLGYLHVFPLIYHASYTNATAILLSTLKFFNTNRKESADHIAHAYKYDAYTKIPEIISIKEKLNNSIHFYMAQVERMLLLIFLSETYVSTLLIIRDFAVDPEVDKIPWMYLEDNRDLNVLWDLEPKDRSLTQEEIDVSHNLDLTYLSLRSRLLRMIITSIHLGSANVESMKDFEGSDDNGSTSSFISLKNILINLIKQMEQDLEKLKNNPPKLCLKKPSIASPPKSRLPLIHSQNYFDIVLNAMWFLLSLIPGTVPGKDVGEEACKYRLGVIMVLSEQFALSFSIRSLEVEKRLEMIEICSLFVEIASVSCIIVGVCDVILSKMKNILTKKSKKKKDGMQKVDLPSELEWRTNMLNKFIVYASDTIKSMDCVLKSEEKMLKSEISKYGVFQLYDLIKEKKDESYEINHKEWSDLENMSKTINEKVINSHTTSVNNMSNVLRSKLKYLSSLKI</sequence>
<dbReference type="KEGG" id="clec:106669693"/>